<dbReference type="SUPFAM" id="SSF57997">
    <property type="entry name" value="Tropomyosin"/>
    <property type="match status" value="1"/>
</dbReference>
<feature type="region of interest" description="Disordered" evidence="2">
    <location>
        <begin position="12"/>
        <end position="60"/>
    </location>
</feature>
<keyword evidence="1" id="KW-0175">Coiled coil</keyword>
<gene>
    <name evidence="3" type="ORF">BJ322DRAFT_1103525</name>
</gene>
<organism evidence="3 4">
    <name type="scientific">Thelephora terrestris</name>
    <dbReference type="NCBI Taxonomy" id="56493"/>
    <lineage>
        <taxon>Eukaryota</taxon>
        <taxon>Fungi</taxon>
        <taxon>Dikarya</taxon>
        <taxon>Basidiomycota</taxon>
        <taxon>Agaricomycotina</taxon>
        <taxon>Agaricomycetes</taxon>
        <taxon>Thelephorales</taxon>
        <taxon>Thelephoraceae</taxon>
        <taxon>Thelephora</taxon>
    </lineage>
</organism>
<evidence type="ECO:0000313" key="3">
    <source>
        <dbReference type="EMBL" id="KAF9793089.1"/>
    </source>
</evidence>
<evidence type="ECO:0000256" key="2">
    <source>
        <dbReference type="SAM" id="MobiDB-lite"/>
    </source>
</evidence>
<sequence>MSSQVLSEEFAAVMHRYGGSPHRSRATSGGPPRTRYQKPVPSQTRRTKDASHACGNDRVGPLAIADTPSIETDLKLSVLQMKYETVVQGFQVLEARFEDSQKKLAIAEEQVRSNEEQARSAKEQIHETEEQIHELKERIDELKEQVRSAETRSAMLAAEAGVVRNELTAFKSVRKFPPPSFPIQTTL</sequence>
<evidence type="ECO:0000256" key="1">
    <source>
        <dbReference type="SAM" id="Coils"/>
    </source>
</evidence>
<name>A0A9P6HQV6_9AGAM</name>
<accession>A0A9P6HQV6</accession>
<protein>
    <submittedName>
        <fullName evidence="3">Uncharacterized protein</fullName>
    </submittedName>
</protein>
<reference evidence="3" key="2">
    <citation type="submission" date="2020-11" db="EMBL/GenBank/DDBJ databases">
        <authorList>
            <consortium name="DOE Joint Genome Institute"/>
            <person name="Kuo A."/>
            <person name="Miyauchi S."/>
            <person name="Kiss E."/>
            <person name="Drula E."/>
            <person name="Kohler A."/>
            <person name="Sanchez-Garcia M."/>
            <person name="Andreopoulos B."/>
            <person name="Barry K.W."/>
            <person name="Bonito G."/>
            <person name="Buee M."/>
            <person name="Carver A."/>
            <person name="Chen C."/>
            <person name="Cichocki N."/>
            <person name="Clum A."/>
            <person name="Culley D."/>
            <person name="Crous P.W."/>
            <person name="Fauchery L."/>
            <person name="Girlanda M."/>
            <person name="Hayes R."/>
            <person name="Keri Z."/>
            <person name="Labutti K."/>
            <person name="Lipzen A."/>
            <person name="Lombard V."/>
            <person name="Magnuson J."/>
            <person name="Maillard F."/>
            <person name="Morin E."/>
            <person name="Murat C."/>
            <person name="Nolan M."/>
            <person name="Ohm R."/>
            <person name="Pangilinan J."/>
            <person name="Pereira M."/>
            <person name="Perotto S."/>
            <person name="Peter M."/>
            <person name="Riley R."/>
            <person name="Sitrit Y."/>
            <person name="Stielow B."/>
            <person name="Szollosi G."/>
            <person name="Zifcakova L."/>
            <person name="Stursova M."/>
            <person name="Spatafora J.W."/>
            <person name="Tedersoo L."/>
            <person name="Vaario L.-M."/>
            <person name="Yamada A."/>
            <person name="Yan M."/>
            <person name="Wang P."/>
            <person name="Xu J."/>
            <person name="Bruns T."/>
            <person name="Baldrian P."/>
            <person name="Vilgalys R."/>
            <person name="Henrissat B."/>
            <person name="Grigoriev I.V."/>
            <person name="Hibbett D."/>
            <person name="Nagy L.G."/>
            <person name="Martin F.M."/>
        </authorList>
    </citation>
    <scope>NUCLEOTIDE SEQUENCE</scope>
    <source>
        <strain evidence="3">UH-Tt-Lm1</strain>
    </source>
</reference>
<dbReference type="EMBL" id="WIUZ02000001">
    <property type="protein sequence ID" value="KAF9793089.1"/>
    <property type="molecule type" value="Genomic_DNA"/>
</dbReference>
<dbReference type="AlphaFoldDB" id="A0A9P6HQV6"/>
<dbReference type="Proteomes" id="UP000736335">
    <property type="component" value="Unassembled WGS sequence"/>
</dbReference>
<keyword evidence="4" id="KW-1185">Reference proteome</keyword>
<reference evidence="3" key="1">
    <citation type="journal article" date="2020" name="Nat. Commun.">
        <title>Large-scale genome sequencing of mycorrhizal fungi provides insights into the early evolution of symbiotic traits.</title>
        <authorList>
            <person name="Miyauchi S."/>
            <person name="Kiss E."/>
            <person name="Kuo A."/>
            <person name="Drula E."/>
            <person name="Kohler A."/>
            <person name="Sanchez-Garcia M."/>
            <person name="Morin E."/>
            <person name="Andreopoulos B."/>
            <person name="Barry K.W."/>
            <person name="Bonito G."/>
            <person name="Buee M."/>
            <person name="Carver A."/>
            <person name="Chen C."/>
            <person name="Cichocki N."/>
            <person name="Clum A."/>
            <person name="Culley D."/>
            <person name="Crous P.W."/>
            <person name="Fauchery L."/>
            <person name="Girlanda M."/>
            <person name="Hayes R.D."/>
            <person name="Keri Z."/>
            <person name="LaButti K."/>
            <person name="Lipzen A."/>
            <person name="Lombard V."/>
            <person name="Magnuson J."/>
            <person name="Maillard F."/>
            <person name="Murat C."/>
            <person name="Nolan M."/>
            <person name="Ohm R.A."/>
            <person name="Pangilinan J."/>
            <person name="Pereira M.F."/>
            <person name="Perotto S."/>
            <person name="Peter M."/>
            <person name="Pfister S."/>
            <person name="Riley R."/>
            <person name="Sitrit Y."/>
            <person name="Stielow J.B."/>
            <person name="Szollosi G."/>
            <person name="Zifcakova L."/>
            <person name="Stursova M."/>
            <person name="Spatafora J.W."/>
            <person name="Tedersoo L."/>
            <person name="Vaario L.M."/>
            <person name="Yamada A."/>
            <person name="Yan M."/>
            <person name="Wang P."/>
            <person name="Xu J."/>
            <person name="Bruns T."/>
            <person name="Baldrian P."/>
            <person name="Vilgalys R."/>
            <person name="Dunand C."/>
            <person name="Henrissat B."/>
            <person name="Grigoriev I.V."/>
            <person name="Hibbett D."/>
            <person name="Nagy L.G."/>
            <person name="Martin F.M."/>
        </authorList>
    </citation>
    <scope>NUCLEOTIDE SEQUENCE</scope>
    <source>
        <strain evidence="3">UH-Tt-Lm1</strain>
    </source>
</reference>
<evidence type="ECO:0000313" key="4">
    <source>
        <dbReference type="Proteomes" id="UP000736335"/>
    </source>
</evidence>
<comment type="caution">
    <text evidence="3">The sequence shown here is derived from an EMBL/GenBank/DDBJ whole genome shotgun (WGS) entry which is preliminary data.</text>
</comment>
<proteinExistence type="predicted"/>
<feature type="coiled-coil region" evidence="1">
    <location>
        <begin position="90"/>
        <end position="159"/>
    </location>
</feature>
<dbReference type="Gene3D" id="1.20.5.340">
    <property type="match status" value="1"/>
</dbReference>